<dbReference type="Gene3D" id="1.20.5.110">
    <property type="match status" value="1"/>
</dbReference>
<dbReference type="GO" id="GO:0006896">
    <property type="term" value="P:Golgi to vacuole transport"/>
    <property type="evidence" value="ECO:0007669"/>
    <property type="project" value="TreeGrafter"/>
</dbReference>
<dbReference type="OrthoDB" id="430637at2759"/>
<dbReference type="SUPFAM" id="SSF47661">
    <property type="entry name" value="t-snare proteins"/>
    <property type="match status" value="1"/>
</dbReference>
<dbReference type="FunFam" id="1.20.5.110:FF:000002">
    <property type="entry name" value="Vesicle transport through interaction with t-SNAREsB"/>
    <property type="match status" value="1"/>
</dbReference>
<dbReference type="GO" id="GO:0000149">
    <property type="term" value="F:SNARE binding"/>
    <property type="evidence" value="ECO:0007669"/>
    <property type="project" value="TreeGrafter"/>
</dbReference>
<dbReference type="PIRSF" id="PIRSF028865">
    <property type="entry name" value="Membrin-2"/>
    <property type="match status" value="1"/>
</dbReference>
<comment type="caution">
    <text evidence="12">The sequence shown here is derived from an EMBL/GenBank/DDBJ whole genome shotgun (WGS) entry which is preliminary data.</text>
</comment>
<comment type="subcellular location">
    <subcellularLocation>
        <location evidence="8">Prevacuolar compartment membrane</location>
        <topology evidence="8">Single-pass type IV membrane protein</topology>
    </subcellularLocation>
</comment>
<comment type="similarity">
    <text evidence="1">Belongs to the VTI1 family.</text>
</comment>
<dbReference type="AlphaFoldDB" id="A0A1D1VXW1"/>
<dbReference type="PANTHER" id="PTHR21230">
    <property type="entry name" value="VESICLE TRANSPORT V-SNARE PROTEIN VTI1-RELATED"/>
    <property type="match status" value="1"/>
</dbReference>
<dbReference type="InterPro" id="IPR000727">
    <property type="entry name" value="T_SNARE_dom"/>
</dbReference>
<dbReference type="SUPFAM" id="SSF58038">
    <property type="entry name" value="SNARE fusion complex"/>
    <property type="match status" value="1"/>
</dbReference>
<dbReference type="GO" id="GO:0005794">
    <property type="term" value="C:Golgi apparatus"/>
    <property type="evidence" value="ECO:0007669"/>
    <property type="project" value="InterPro"/>
</dbReference>
<evidence type="ECO:0000256" key="9">
    <source>
        <dbReference type="SAM" id="Coils"/>
    </source>
</evidence>
<dbReference type="Gene3D" id="1.20.58.400">
    <property type="entry name" value="t-snare proteins"/>
    <property type="match status" value="1"/>
</dbReference>
<evidence type="ECO:0000256" key="5">
    <source>
        <dbReference type="ARBA" id="ARBA00022989"/>
    </source>
</evidence>
<keyword evidence="6 9" id="KW-0175">Coiled coil</keyword>
<dbReference type="InterPro" id="IPR010989">
    <property type="entry name" value="SNARE"/>
</dbReference>
<dbReference type="GO" id="GO:0005484">
    <property type="term" value="F:SNAP receptor activity"/>
    <property type="evidence" value="ECO:0007669"/>
    <property type="project" value="InterPro"/>
</dbReference>
<dbReference type="PANTHER" id="PTHR21230:SF26">
    <property type="entry name" value="VESICLE TRANSPORT THROUGH INTERACTION WITH T-SNARES HOMOLOG 1A"/>
    <property type="match status" value="1"/>
</dbReference>
<accession>A0A1D1VXW1</accession>
<dbReference type="GO" id="GO:0012507">
    <property type="term" value="C:ER to Golgi transport vesicle membrane"/>
    <property type="evidence" value="ECO:0007669"/>
    <property type="project" value="TreeGrafter"/>
</dbReference>
<evidence type="ECO:0000313" key="13">
    <source>
        <dbReference type="Proteomes" id="UP000186922"/>
    </source>
</evidence>
<keyword evidence="5 10" id="KW-1133">Transmembrane helix</keyword>
<reference evidence="12 13" key="1">
    <citation type="journal article" date="2016" name="Nat. Commun.">
        <title>Extremotolerant tardigrade genome and improved radiotolerance of human cultured cells by tardigrade-unique protein.</title>
        <authorList>
            <person name="Hashimoto T."/>
            <person name="Horikawa D.D."/>
            <person name="Saito Y."/>
            <person name="Kuwahara H."/>
            <person name="Kozuka-Hata H."/>
            <person name="Shin-I T."/>
            <person name="Minakuchi Y."/>
            <person name="Ohishi K."/>
            <person name="Motoyama A."/>
            <person name="Aizu T."/>
            <person name="Enomoto A."/>
            <person name="Kondo K."/>
            <person name="Tanaka S."/>
            <person name="Hara Y."/>
            <person name="Koshikawa S."/>
            <person name="Sagara H."/>
            <person name="Miura T."/>
            <person name="Yokobori S."/>
            <person name="Miyagawa K."/>
            <person name="Suzuki Y."/>
            <person name="Kubo T."/>
            <person name="Oyama M."/>
            <person name="Kohara Y."/>
            <person name="Fujiyama A."/>
            <person name="Arakawa K."/>
            <person name="Katayama T."/>
            <person name="Toyoda A."/>
            <person name="Kunieda T."/>
        </authorList>
    </citation>
    <scope>NUCLEOTIDE SEQUENCE [LARGE SCALE GENOMIC DNA]</scope>
    <source>
        <strain evidence="12 13">YOKOZUNA-1</strain>
    </source>
</reference>
<keyword evidence="2" id="KW-0813">Transport</keyword>
<feature type="domain" description="T-SNARE coiled-coil homology" evidence="11">
    <location>
        <begin position="120"/>
        <end position="187"/>
    </location>
</feature>
<dbReference type="GO" id="GO:0042147">
    <property type="term" value="P:retrograde transport, endosome to Golgi"/>
    <property type="evidence" value="ECO:0007669"/>
    <property type="project" value="TreeGrafter"/>
</dbReference>
<keyword evidence="13" id="KW-1185">Reference proteome</keyword>
<dbReference type="GO" id="GO:0031902">
    <property type="term" value="C:late endosome membrane"/>
    <property type="evidence" value="ECO:0007669"/>
    <property type="project" value="TreeGrafter"/>
</dbReference>
<dbReference type="InterPro" id="IPR007705">
    <property type="entry name" value="Vesicle_trsprt_v-SNARE_N"/>
</dbReference>
<evidence type="ECO:0000256" key="6">
    <source>
        <dbReference type="ARBA" id="ARBA00023054"/>
    </source>
</evidence>
<dbReference type="GO" id="GO:0048280">
    <property type="term" value="P:vesicle fusion with Golgi apparatus"/>
    <property type="evidence" value="ECO:0007669"/>
    <property type="project" value="TreeGrafter"/>
</dbReference>
<organism evidence="12 13">
    <name type="scientific">Ramazzottius varieornatus</name>
    <name type="common">Water bear</name>
    <name type="synonym">Tardigrade</name>
    <dbReference type="NCBI Taxonomy" id="947166"/>
    <lineage>
        <taxon>Eukaryota</taxon>
        <taxon>Metazoa</taxon>
        <taxon>Ecdysozoa</taxon>
        <taxon>Tardigrada</taxon>
        <taxon>Eutardigrada</taxon>
        <taxon>Parachela</taxon>
        <taxon>Hypsibioidea</taxon>
        <taxon>Ramazzottiidae</taxon>
        <taxon>Ramazzottius</taxon>
    </lineage>
</organism>
<dbReference type="GO" id="GO:0006891">
    <property type="term" value="P:intra-Golgi vesicle-mediated transport"/>
    <property type="evidence" value="ECO:0007669"/>
    <property type="project" value="TreeGrafter"/>
</dbReference>
<evidence type="ECO:0000256" key="2">
    <source>
        <dbReference type="ARBA" id="ARBA00022448"/>
    </source>
</evidence>
<dbReference type="GO" id="GO:0005829">
    <property type="term" value="C:cytosol"/>
    <property type="evidence" value="ECO:0007669"/>
    <property type="project" value="GOC"/>
</dbReference>
<evidence type="ECO:0000256" key="10">
    <source>
        <dbReference type="SAM" id="Phobius"/>
    </source>
</evidence>
<dbReference type="InterPro" id="IPR027027">
    <property type="entry name" value="GOSR2/Membrin/Bos1"/>
</dbReference>
<name>A0A1D1VXW1_RAMVA</name>
<dbReference type="EMBL" id="BDGG01000012">
    <property type="protein sequence ID" value="GAV05921.1"/>
    <property type="molecule type" value="Genomic_DNA"/>
</dbReference>
<dbReference type="InterPro" id="IPR038407">
    <property type="entry name" value="v-SNARE_N_sf"/>
</dbReference>
<dbReference type="GO" id="GO:0006886">
    <property type="term" value="P:intracellular protein transport"/>
    <property type="evidence" value="ECO:0007669"/>
    <property type="project" value="InterPro"/>
</dbReference>
<evidence type="ECO:0000256" key="4">
    <source>
        <dbReference type="ARBA" id="ARBA00022927"/>
    </source>
</evidence>
<feature type="coiled-coil region" evidence="9">
    <location>
        <begin position="67"/>
        <end position="101"/>
    </location>
</feature>
<evidence type="ECO:0000256" key="8">
    <source>
        <dbReference type="ARBA" id="ARBA00060376"/>
    </source>
</evidence>
<evidence type="ECO:0000256" key="7">
    <source>
        <dbReference type="ARBA" id="ARBA00023136"/>
    </source>
</evidence>
<dbReference type="GO" id="GO:0016236">
    <property type="term" value="P:macroautophagy"/>
    <property type="evidence" value="ECO:0007669"/>
    <property type="project" value="TreeGrafter"/>
</dbReference>
<sequence>MGSLLLDFEQQYASITGDITQKLGELRLQKPDTAKSTLRDLDRCFEECKELFEQMDLEIRSLPADEKTKYHTRLQSYQNQVQTLQRDLKSAKQAHIEELNRDALLSMEDTSGAFDDQRQILLENTERVDRTTYRLEQGYRAALETEQIGASVLGNLASQRETLNRTRGRIHEMEQDLGRSSRILTVMIRRVVQNRVLVICLIAFIVFIIGICIYFAVHRS</sequence>
<gene>
    <name evidence="12" type="primary">RvY_15977-1</name>
    <name evidence="12" type="synonym">RvY_15977.1</name>
    <name evidence="12" type="ORF">RvY_15977</name>
</gene>
<dbReference type="CDD" id="cd15891">
    <property type="entry name" value="SNARE_Vti1a"/>
    <property type="match status" value="1"/>
</dbReference>
<dbReference type="STRING" id="947166.A0A1D1VXW1"/>
<evidence type="ECO:0000313" key="12">
    <source>
        <dbReference type="EMBL" id="GAV05921.1"/>
    </source>
</evidence>
<keyword evidence="3 10" id="KW-0812">Transmembrane</keyword>
<dbReference type="GO" id="GO:0031201">
    <property type="term" value="C:SNARE complex"/>
    <property type="evidence" value="ECO:0007669"/>
    <property type="project" value="TreeGrafter"/>
</dbReference>
<evidence type="ECO:0000259" key="11">
    <source>
        <dbReference type="SMART" id="SM00397"/>
    </source>
</evidence>
<dbReference type="Proteomes" id="UP000186922">
    <property type="component" value="Unassembled WGS sequence"/>
</dbReference>
<feature type="transmembrane region" description="Helical" evidence="10">
    <location>
        <begin position="196"/>
        <end position="217"/>
    </location>
</feature>
<evidence type="ECO:0000256" key="3">
    <source>
        <dbReference type="ARBA" id="ARBA00022692"/>
    </source>
</evidence>
<keyword evidence="7 10" id="KW-0472">Membrane</keyword>
<dbReference type="Pfam" id="PF05008">
    <property type="entry name" value="V-SNARE"/>
    <property type="match status" value="1"/>
</dbReference>
<protein>
    <recommendedName>
        <fullName evidence="11">t-SNARE coiled-coil homology domain-containing protein</fullName>
    </recommendedName>
</protein>
<dbReference type="FunFam" id="1.20.58.400:FF:000001">
    <property type="entry name" value="Vesicle transport through interaction with t-SNAREs homolog 1A"/>
    <property type="match status" value="1"/>
</dbReference>
<evidence type="ECO:0000256" key="1">
    <source>
        <dbReference type="ARBA" id="ARBA00006108"/>
    </source>
</evidence>
<proteinExistence type="inferred from homology"/>
<keyword evidence="4" id="KW-0653">Protein transport</keyword>
<dbReference type="Pfam" id="PF12352">
    <property type="entry name" value="V-SNARE_C"/>
    <property type="match status" value="1"/>
</dbReference>
<dbReference type="GO" id="GO:0005789">
    <property type="term" value="C:endoplasmic reticulum membrane"/>
    <property type="evidence" value="ECO:0007669"/>
    <property type="project" value="TreeGrafter"/>
</dbReference>
<dbReference type="SMART" id="SM00397">
    <property type="entry name" value="t_SNARE"/>
    <property type="match status" value="1"/>
</dbReference>